<protein>
    <submittedName>
        <fullName evidence="3">Copper chaperone CopZ</fullName>
    </submittedName>
</protein>
<comment type="caution">
    <text evidence="3">The sequence shown here is derived from an EMBL/GenBank/DDBJ whole genome shotgun (WGS) entry which is preliminary data.</text>
</comment>
<dbReference type="PROSITE" id="PS50846">
    <property type="entry name" value="HMA_2"/>
    <property type="match status" value="1"/>
</dbReference>
<dbReference type="InterPro" id="IPR036163">
    <property type="entry name" value="HMA_dom_sf"/>
</dbReference>
<organism evidence="3 4">
    <name type="scientific">Meiothermus granaticius NBRC 107808</name>
    <dbReference type="NCBI Taxonomy" id="1227551"/>
    <lineage>
        <taxon>Bacteria</taxon>
        <taxon>Thermotogati</taxon>
        <taxon>Deinococcota</taxon>
        <taxon>Deinococci</taxon>
        <taxon>Thermales</taxon>
        <taxon>Thermaceae</taxon>
        <taxon>Meiothermus</taxon>
    </lineage>
</organism>
<gene>
    <name evidence="3" type="primary">copZ_1</name>
    <name evidence="3" type="ORF">Mgrana_00567</name>
</gene>
<evidence type="ECO:0000313" key="3">
    <source>
        <dbReference type="EMBL" id="RIH93513.1"/>
    </source>
</evidence>
<keyword evidence="4" id="KW-1185">Reference proteome</keyword>
<feature type="domain" description="HMA" evidence="2">
    <location>
        <begin position="2"/>
        <end position="65"/>
    </location>
</feature>
<dbReference type="RefSeq" id="WP_119356087.1">
    <property type="nucleotide sequence ID" value="NZ_BJXM01000003.1"/>
</dbReference>
<reference evidence="3 4" key="1">
    <citation type="submission" date="2018-08" db="EMBL/GenBank/DDBJ databases">
        <title>Meiothermus granaticius genome AF-68 sequencing project.</title>
        <authorList>
            <person name="Da Costa M.S."/>
            <person name="Albuquerque L."/>
            <person name="Raposo P."/>
            <person name="Froufe H.J.C."/>
            <person name="Barroso C.S."/>
            <person name="Egas C."/>
        </authorList>
    </citation>
    <scope>NUCLEOTIDE SEQUENCE [LARGE SCALE GENOMIC DNA]</scope>
    <source>
        <strain evidence="3 4">AF-68</strain>
    </source>
</reference>
<dbReference type="Gene3D" id="3.30.70.100">
    <property type="match status" value="1"/>
</dbReference>
<dbReference type="OrthoDB" id="9813965at2"/>
<accession>A0A399FBJ1</accession>
<dbReference type="AlphaFoldDB" id="A0A399FBJ1"/>
<dbReference type="PROSITE" id="PS01047">
    <property type="entry name" value="HMA_1"/>
    <property type="match status" value="1"/>
</dbReference>
<dbReference type="Proteomes" id="UP000266178">
    <property type="component" value="Unassembled WGS sequence"/>
</dbReference>
<dbReference type="FunFam" id="3.30.70.100:FF:000001">
    <property type="entry name" value="ATPase copper transporting beta"/>
    <property type="match status" value="1"/>
</dbReference>
<dbReference type="SUPFAM" id="SSF55008">
    <property type="entry name" value="HMA, heavy metal-associated domain"/>
    <property type="match status" value="1"/>
</dbReference>
<proteinExistence type="predicted"/>
<dbReference type="Pfam" id="PF00403">
    <property type="entry name" value="HMA"/>
    <property type="match status" value="1"/>
</dbReference>
<evidence type="ECO:0000259" key="2">
    <source>
        <dbReference type="PROSITE" id="PS50846"/>
    </source>
</evidence>
<dbReference type="InterPro" id="IPR006121">
    <property type="entry name" value="HMA_dom"/>
</dbReference>
<keyword evidence="1" id="KW-0479">Metal-binding</keyword>
<evidence type="ECO:0000313" key="4">
    <source>
        <dbReference type="Proteomes" id="UP000266178"/>
    </source>
</evidence>
<dbReference type="EMBL" id="QWLB01000005">
    <property type="protein sequence ID" value="RIH93513.1"/>
    <property type="molecule type" value="Genomic_DNA"/>
</dbReference>
<dbReference type="InterPro" id="IPR017969">
    <property type="entry name" value="Heavy-metal-associated_CS"/>
</dbReference>
<dbReference type="CDD" id="cd00371">
    <property type="entry name" value="HMA"/>
    <property type="match status" value="1"/>
</dbReference>
<sequence length="68" mass="7390">MNNIELNVQGMSCGHCKISVEKALKSVSGVEKVEVFLQDGRAIVEGKAPVDKLIEAVQEEGYSASLRR</sequence>
<name>A0A399FBJ1_9DEIN</name>
<dbReference type="GO" id="GO:0046872">
    <property type="term" value="F:metal ion binding"/>
    <property type="evidence" value="ECO:0007669"/>
    <property type="project" value="UniProtKB-KW"/>
</dbReference>
<evidence type="ECO:0000256" key="1">
    <source>
        <dbReference type="ARBA" id="ARBA00022723"/>
    </source>
</evidence>